<comment type="caution">
    <text evidence="1">The sequence shown here is derived from an EMBL/GenBank/DDBJ whole genome shotgun (WGS) entry which is preliminary data.</text>
</comment>
<evidence type="ECO:0000313" key="1">
    <source>
        <dbReference type="EMBL" id="KKL89420.1"/>
    </source>
</evidence>
<dbReference type="EMBL" id="LAZR01020291">
    <property type="protein sequence ID" value="KKL89420.1"/>
    <property type="molecule type" value="Genomic_DNA"/>
</dbReference>
<protein>
    <submittedName>
        <fullName evidence="1">Uncharacterized protein</fullName>
    </submittedName>
</protein>
<dbReference type="AlphaFoldDB" id="A0A0F9I6J6"/>
<organism evidence="1">
    <name type="scientific">marine sediment metagenome</name>
    <dbReference type="NCBI Taxonomy" id="412755"/>
    <lineage>
        <taxon>unclassified sequences</taxon>
        <taxon>metagenomes</taxon>
        <taxon>ecological metagenomes</taxon>
    </lineage>
</organism>
<reference evidence="1" key="1">
    <citation type="journal article" date="2015" name="Nature">
        <title>Complex archaea that bridge the gap between prokaryotes and eukaryotes.</title>
        <authorList>
            <person name="Spang A."/>
            <person name="Saw J.H."/>
            <person name="Jorgensen S.L."/>
            <person name="Zaremba-Niedzwiedzka K."/>
            <person name="Martijn J."/>
            <person name="Lind A.E."/>
            <person name="van Eijk R."/>
            <person name="Schleper C."/>
            <person name="Guy L."/>
            <person name="Ettema T.J."/>
        </authorList>
    </citation>
    <scope>NUCLEOTIDE SEQUENCE</scope>
</reference>
<gene>
    <name evidence="1" type="ORF">LCGC14_1914880</name>
</gene>
<name>A0A0F9I6J6_9ZZZZ</name>
<proteinExistence type="predicted"/>
<accession>A0A0F9I6J6</accession>
<sequence length="118" mass="12654">MEAGRQLTGRVDRDPGAWAIGTHDVDHSCRMFCVLGVAAGPVADVIVRSRATCLTPGQPFCRSQLTPFARCEAAAVRDELQRSSAVACPTQDIVLAGTSSCKFTSKFPKSWEPITNNS</sequence>